<comment type="caution">
    <text evidence="2">The sequence shown here is derived from an EMBL/GenBank/DDBJ whole genome shotgun (WGS) entry which is preliminary data.</text>
</comment>
<dbReference type="Proteomes" id="UP001500655">
    <property type="component" value="Unassembled WGS sequence"/>
</dbReference>
<evidence type="ECO:0000313" key="3">
    <source>
        <dbReference type="Proteomes" id="UP001500655"/>
    </source>
</evidence>
<name>A0ABP4W7U1_9ACTN</name>
<dbReference type="CDD" id="cd12954">
    <property type="entry name" value="MMP_TTHA0227_like_1"/>
    <property type="match status" value="1"/>
</dbReference>
<feature type="compositionally biased region" description="Low complexity" evidence="1">
    <location>
        <begin position="18"/>
        <end position="27"/>
    </location>
</feature>
<proteinExistence type="predicted"/>
<dbReference type="SUPFAM" id="SSF55486">
    <property type="entry name" value="Metalloproteases ('zincins'), catalytic domain"/>
    <property type="match status" value="1"/>
</dbReference>
<organism evidence="2 3">
    <name type="scientific">Luedemannella helvata</name>
    <dbReference type="NCBI Taxonomy" id="349315"/>
    <lineage>
        <taxon>Bacteria</taxon>
        <taxon>Bacillati</taxon>
        <taxon>Actinomycetota</taxon>
        <taxon>Actinomycetes</taxon>
        <taxon>Micromonosporales</taxon>
        <taxon>Micromonosporaceae</taxon>
        <taxon>Luedemannella</taxon>
    </lineage>
</organism>
<evidence type="ECO:0008006" key="4">
    <source>
        <dbReference type="Google" id="ProtNLM"/>
    </source>
</evidence>
<sequence>MTTLDPRSAGLRGDQPEPAGGPNSAGPNPGGPGGSAGPGGTAGPGSAGPGGGAGHTSAGGRRGAGRPGRRPWRDRHGRGLRGRLVPASVPLSRTRAEIFDDLVLDTVEELERRYARELAGIEFAVEDVPPDLNVYDTDVLEDGDVPLARLLPGRPGRTAMPARIVLYRRPLEYRAADRDELADLVHDVIIEQVANLLGVDPEDIETD</sequence>
<gene>
    <name evidence="2" type="ORF">GCM10009681_16080</name>
</gene>
<protein>
    <recommendedName>
        <fullName evidence="4">Metallopeptidase family protein</fullName>
    </recommendedName>
</protein>
<dbReference type="InterPro" id="IPR038555">
    <property type="entry name" value="Zincin_1_sf"/>
</dbReference>
<evidence type="ECO:0000256" key="1">
    <source>
        <dbReference type="SAM" id="MobiDB-lite"/>
    </source>
</evidence>
<feature type="compositionally biased region" description="Gly residues" evidence="1">
    <location>
        <begin position="31"/>
        <end position="54"/>
    </location>
</feature>
<dbReference type="EMBL" id="BAAALS010000006">
    <property type="protein sequence ID" value="GAA1745877.1"/>
    <property type="molecule type" value="Genomic_DNA"/>
</dbReference>
<keyword evidence="3" id="KW-1185">Reference proteome</keyword>
<dbReference type="InterPro" id="IPR010428">
    <property type="entry name" value="Zincin_1"/>
</dbReference>
<dbReference type="Pfam" id="PF06262">
    <property type="entry name" value="Zincin_1"/>
    <property type="match status" value="1"/>
</dbReference>
<accession>A0ABP4W7U1</accession>
<dbReference type="Gene3D" id="3.30.2010.20">
    <property type="match status" value="1"/>
</dbReference>
<reference evidence="3" key="1">
    <citation type="journal article" date="2019" name="Int. J. Syst. Evol. Microbiol.">
        <title>The Global Catalogue of Microorganisms (GCM) 10K type strain sequencing project: providing services to taxonomists for standard genome sequencing and annotation.</title>
        <authorList>
            <consortium name="The Broad Institute Genomics Platform"/>
            <consortium name="The Broad Institute Genome Sequencing Center for Infectious Disease"/>
            <person name="Wu L."/>
            <person name="Ma J."/>
        </authorList>
    </citation>
    <scope>NUCLEOTIDE SEQUENCE [LARGE SCALE GENOMIC DNA]</scope>
    <source>
        <strain evidence="3">JCM 13249</strain>
    </source>
</reference>
<evidence type="ECO:0000313" key="2">
    <source>
        <dbReference type="EMBL" id="GAA1745877.1"/>
    </source>
</evidence>
<feature type="compositionally biased region" description="Basic residues" evidence="1">
    <location>
        <begin position="63"/>
        <end position="81"/>
    </location>
</feature>
<feature type="region of interest" description="Disordered" evidence="1">
    <location>
        <begin position="1"/>
        <end position="83"/>
    </location>
</feature>